<protein>
    <submittedName>
        <fullName evidence="1">Uncharacterized protein</fullName>
    </submittedName>
</protein>
<comment type="caution">
    <text evidence="1">The sequence shown here is derived from an EMBL/GenBank/DDBJ whole genome shotgun (WGS) entry which is preliminary data.</text>
</comment>
<gene>
    <name evidence="1" type="ORF">HZF05_03095</name>
</gene>
<dbReference type="AlphaFoldDB" id="A0A838L1Z8"/>
<dbReference type="RefSeq" id="WP_160365136.1">
    <property type="nucleotide sequence ID" value="NZ_JACEIB010000001.1"/>
</dbReference>
<accession>A0A838L1Z8</accession>
<evidence type="ECO:0000313" key="1">
    <source>
        <dbReference type="EMBL" id="MBA2933077.1"/>
    </source>
</evidence>
<evidence type="ECO:0000313" key="2">
    <source>
        <dbReference type="Proteomes" id="UP000570166"/>
    </source>
</evidence>
<keyword evidence="2" id="KW-1185">Reference proteome</keyword>
<sequence>MYDAQTIALRLRTRSIISPGALIGRLPPFVGAAITEIAWVSRNVWPNGESDITTGYCRAETLDEERDLLRYLPWAGAPAITLGSDPEGDVRLIRYRLLATLHDEPHGQHKLMSMPGEKPIGSMPAFWDLPVGETRREDALIAAGSMLARYALAESRDGLALDRLTPVLAEMRAAATREPRDQCLADVAEAVEAVVLTDAGLGLR</sequence>
<dbReference type="EMBL" id="JACEIB010000001">
    <property type="protein sequence ID" value="MBA2933077.1"/>
    <property type="molecule type" value="Genomic_DNA"/>
</dbReference>
<dbReference type="Proteomes" id="UP000570166">
    <property type="component" value="Unassembled WGS sequence"/>
</dbReference>
<reference evidence="1 2" key="1">
    <citation type="submission" date="2020-07" db="EMBL/GenBank/DDBJ databases">
        <authorList>
            <person name="Sun Q."/>
        </authorList>
    </citation>
    <scope>NUCLEOTIDE SEQUENCE [LARGE SCALE GENOMIC DNA]</scope>
    <source>
        <strain evidence="1 2">CGMCC 1.13654</strain>
    </source>
</reference>
<name>A0A838L1Z8_9SPHN</name>
<organism evidence="1 2">
    <name type="scientific">Sphingomonas chungangi</name>
    <dbReference type="NCBI Taxonomy" id="2683589"/>
    <lineage>
        <taxon>Bacteria</taxon>
        <taxon>Pseudomonadati</taxon>
        <taxon>Pseudomonadota</taxon>
        <taxon>Alphaproteobacteria</taxon>
        <taxon>Sphingomonadales</taxon>
        <taxon>Sphingomonadaceae</taxon>
        <taxon>Sphingomonas</taxon>
    </lineage>
</organism>
<proteinExistence type="predicted"/>